<comment type="caution">
    <text evidence="2">The sequence shown here is derived from an EMBL/GenBank/DDBJ whole genome shotgun (WGS) entry which is preliminary data.</text>
</comment>
<dbReference type="EMBL" id="POUW01000002">
    <property type="protein sequence ID" value="PNG06675.1"/>
    <property type="molecule type" value="Genomic_DNA"/>
</dbReference>
<organism evidence="2 3">
    <name type="scientific">Stutzerimonas stutzeri</name>
    <name type="common">Pseudomonas stutzeri</name>
    <dbReference type="NCBI Taxonomy" id="316"/>
    <lineage>
        <taxon>Bacteria</taxon>
        <taxon>Pseudomonadati</taxon>
        <taxon>Pseudomonadota</taxon>
        <taxon>Gammaproteobacteria</taxon>
        <taxon>Pseudomonadales</taxon>
        <taxon>Pseudomonadaceae</taxon>
        <taxon>Stutzerimonas</taxon>
    </lineage>
</organism>
<gene>
    <name evidence="2" type="ORF">CXL00_07030</name>
</gene>
<accession>A0A2N8SW18</accession>
<proteinExistence type="predicted"/>
<evidence type="ECO:0000313" key="2">
    <source>
        <dbReference type="EMBL" id="PNG06675.1"/>
    </source>
</evidence>
<reference evidence="2 3" key="1">
    <citation type="submission" date="2018-01" db="EMBL/GenBank/DDBJ databases">
        <title>Denitrification phenotypes of diverse strains of Pseudomonas stutzeri.</title>
        <authorList>
            <person name="Milligan D.A."/>
            <person name="Bergaust L."/>
            <person name="Bakken L.R."/>
            <person name="Frostegard A."/>
        </authorList>
    </citation>
    <scope>NUCLEOTIDE SEQUENCE [LARGE SCALE GENOMIC DNA]</scope>
    <source>
        <strain evidence="2 3">28a3</strain>
    </source>
</reference>
<protein>
    <recommendedName>
        <fullName evidence="1">DUF4935 domain-containing protein</fullName>
    </recommendedName>
</protein>
<dbReference type="InterPro" id="IPR032557">
    <property type="entry name" value="DUF4935"/>
</dbReference>
<dbReference type="RefSeq" id="WP_102846331.1">
    <property type="nucleotide sequence ID" value="NZ_JAMOIG010000001.1"/>
</dbReference>
<dbReference type="AlphaFoldDB" id="A0A2N8SW18"/>
<evidence type="ECO:0000313" key="3">
    <source>
        <dbReference type="Proteomes" id="UP000235897"/>
    </source>
</evidence>
<dbReference type="Proteomes" id="UP000235897">
    <property type="component" value="Unassembled WGS sequence"/>
</dbReference>
<sequence length="364" mass="40968">MNFDAIVIDTSIYQRYGFRFDQGLLKTLEQFAGKPAGLLIPEIIAREMIDHISHKACDASIQLERALKNFDAEIGFPDIKEALKLYSADGEEVAKQKFSKFVKATGAKLIRTEGLLNVQELIDCYFGKAPPFSSKKKNEFPDAITLLVLDEYARRNQIRILAVSADNDWKDYICTSKYLGCTDDLAEAISEFQPQESLFKICEQLASIFSESDDYYVEKLRVELSKACFSQDIHYEAYSEFTWEPQFVALEFISLEFFGADGTAKFYPVSMKKDQLTVETKVIVSAKAIGEFSLFVYDPSGRGSEPNIPVGGVRKEINVKFAASVMFTTDLLEMEIFGPLFSDLEISIDPIHIDFGALDASHIP</sequence>
<name>A0A2N8SW18_STUST</name>
<evidence type="ECO:0000259" key="1">
    <source>
        <dbReference type="Pfam" id="PF16289"/>
    </source>
</evidence>
<dbReference type="Pfam" id="PF16289">
    <property type="entry name" value="PIN_12"/>
    <property type="match status" value="1"/>
</dbReference>
<feature type="domain" description="DUF4935" evidence="1">
    <location>
        <begin position="6"/>
        <end position="169"/>
    </location>
</feature>
<dbReference type="OrthoDB" id="9766796at2"/>